<dbReference type="Gene3D" id="3.30.710.10">
    <property type="entry name" value="Potassium Channel Kv1.1, Chain A"/>
    <property type="match status" value="1"/>
</dbReference>
<dbReference type="InterPro" id="IPR002110">
    <property type="entry name" value="Ankyrin_rpt"/>
</dbReference>
<dbReference type="Gene3D" id="1.10.20.10">
    <property type="entry name" value="Histone, subunit A"/>
    <property type="match status" value="1"/>
</dbReference>
<dbReference type="AGR" id="Xenbase:XB-GENE-991957"/>
<keyword evidence="1" id="KW-0677">Repeat</keyword>
<dbReference type="InterPro" id="IPR009072">
    <property type="entry name" value="Histone-fold"/>
</dbReference>
<dbReference type="SMART" id="SM00248">
    <property type="entry name" value="ANK"/>
    <property type="match status" value="4"/>
</dbReference>
<evidence type="ECO:0000256" key="3">
    <source>
        <dbReference type="PROSITE-ProRule" id="PRU00023"/>
    </source>
</evidence>
<gene>
    <name evidence="7" type="primary">abtb3</name>
    <name evidence="6" type="synonym">btbd11</name>
</gene>
<dbReference type="InterPro" id="IPR052089">
    <property type="entry name" value="Ankyrin-BTB/POZ_domain"/>
</dbReference>
<dbReference type="InterPro" id="IPR036770">
    <property type="entry name" value="Ankyrin_rpt-contain_sf"/>
</dbReference>
<reference evidence="6" key="1">
    <citation type="submission" date="2025-08" db="UniProtKB">
        <authorList>
            <consortium name="RefSeq"/>
        </authorList>
    </citation>
    <scope>IDENTIFICATION</scope>
    <source>
        <strain evidence="6">Nigerian</strain>
        <tissue evidence="6">Liver and blood</tissue>
    </source>
</reference>
<dbReference type="RefSeq" id="XP_031754545.1">
    <property type="nucleotide sequence ID" value="XM_031898685.1"/>
</dbReference>
<dbReference type="InterPro" id="IPR011333">
    <property type="entry name" value="SKP1/BTB/POZ_sf"/>
</dbReference>
<dbReference type="FunFam" id="1.25.40.20:FF:000045">
    <property type="entry name" value="Ankyrin repeat and BTB/POZ domain-containing protein 2"/>
    <property type="match status" value="1"/>
</dbReference>
<dbReference type="InterPro" id="IPR047824">
    <property type="entry name" value="BTBD11_BACK"/>
</dbReference>
<dbReference type="PANTHER" id="PTHR46071:SF1">
    <property type="entry name" value="ANKYRIN REPEAT AND BTB_POZ DOMAIN-CONTAINING PROTEIN 3"/>
    <property type="match status" value="1"/>
</dbReference>
<organism evidence="5 6">
    <name type="scientific">Xenopus tropicalis</name>
    <name type="common">Western clawed frog</name>
    <name type="synonym">Silurana tropicalis</name>
    <dbReference type="NCBI Taxonomy" id="8364"/>
    <lineage>
        <taxon>Eukaryota</taxon>
        <taxon>Metazoa</taxon>
        <taxon>Chordata</taxon>
        <taxon>Craniata</taxon>
        <taxon>Vertebrata</taxon>
        <taxon>Euteleostomi</taxon>
        <taxon>Amphibia</taxon>
        <taxon>Batrachia</taxon>
        <taxon>Anura</taxon>
        <taxon>Pipoidea</taxon>
        <taxon>Pipidae</taxon>
        <taxon>Xenopodinae</taxon>
        <taxon>Xenopus</taxon>
        <taxon>Silurana</taxon>
    </lineage>
</organism>
<dbReference type="CDD" id="cd22913">
    <property type="entry name" value="HFD_ABTB2-like"/>
    <property type="match status" value="1"/>
</dbReference>
<keyword evidence="2 3" id="KW-0040">ANK repeat</keyword>
<dbReference type="Gene3D" id="1.25.40.20">
    <property type="entry name" value="Ankyrin repeat-containing domain"/>
    <property type="match status" value="1"/>
</dbReference>
<dbReference type="Pfam" id="PF00651">
    <property type="entry name" value="BTB"/>
    <property type="match status" value="1"/>
</dbReference>
<dbReference type="FunFam" id="1.10.20.10:FF:000263">
    <property type="match status" value="1"/>
</dbReference>
<dbReference type="CDD" id="cd18527">
    <property type="entry name" value="BACK_BTBD11"/>
    <property type="match status" value="1"/>
</dbReference>
<evidence type="ECO:0000313" key="5">
    <source>
        <dbReference type="Proteomes" id="UP000008143"/>
    </source>
</evidence>
<dbReference type="PROSITE" id="PS50097">
    <property type="entry name" value="BTB"/>
    <property type="match status" value="1"/>
</dbReference>
<evidence type="ECO:0000256" key="2">
    <source>
        <dbReference type="ARBA" id="ARBA00023043"/>
    </source>
</evidence>
<dbReference type="SUPFAM" id="SSF48403">
    <property type="entry name" value="Ankyrin repeat"/>
    <property type="match status" value="1"/>
</dbReference>
<keyword evidence="5" id="KW-1185">Reference proteome</keyword>
<dbReference type="Proteomes" id="UP000008143">
    <property type="component" value="Chromosome 3"/>
</dbReference>
<protein>
    <submittedName>
        <fullName evidence="6">Ankyrin repeat and BTB/POZ domain-containing protein BTBD11 isoform X2</fullName>
    </submittedName>
</protein>
<dbReference type="PANTHER" id="PTHR46071">
    <property type="entry name" value="ANKYRIN REPEAT AND BTB/POZ DOMAIN-CONTAINING"/>
    <property type="match status" value="1"/>
</dbReference>
<evidence type="ECO:0000259" key="4">
    <source>
        <dbReference type="PROSITE" id="PS50097"/>
    </source>
</evidence>
<dbReference type="FunFam" id="3.30.710.10:FF:000030">
    <property type="entry name" value="Ankyrin repeat and BTB/POZ domain-containing protein BTBD11"/>
    <property type="match status" value="1"/>
</dbReference>
<dbReference type="PROSITE" id="PS50297">
    <property type="entry name" value="ANK_REP_REGION"/>
    <property type="match status" value="3"/>
</dbReference>
<accession>A0A8J1JC16</accession>
<dbReference type="InterPro" id="IPR000210">
    <property type="entry name" value="BTB/POZ_dom"/>
</dbReference>
<dbReference type="Pfam" id="PF00023">
    <property type="entry name" value="Ank"/>
    <property type="match status" value="1"/>
</dbReference>
<proteinExistence type="predicted"/>
<dbReference type="SMART" id="SM00225">
    <property type="entry name" value="BTB"/>
    <property type="match status" value="1"/>
</dbReference>
<feature type="domain" description="BTB" evidence="4">
    <location>
        <begin position="781"/>
        <end position="841"/>
    </location>
</feature>
<feature type="repeat" description="ANK" evidence="3">
    <location>
        <begin position="507"/>
        <end position="539"/>
    </location>
</feature>
<feature type="repeat" description="ANK" evidence="3">
    <location>
        <begin position="461"/>
        <end position="493"/>
    </location>
</feature>
<evidence type="ECO:0000256" key="1">
    <source>
        <dbReference type="ARBA" id="ARBA00022737"/>
    </source>
</evidence>
<dbReference type="SUPFAM" id="SSF54695">
    <property type="entry name" value="POZ domain"/>
    <property type="match status" value="1"/>
</dbReference>
<feature type="repeat" description="ANK" evidence="3">
    <location>
        <begin position="545"/>
        <end position="571"/>
    </location>
</feature>
<name>A0A8J1JC16_XENTR</name>
<dbReference type="InterPro" id="IPR059008">
    <property type="entry name" value="ABTB2/3_histone"/>
</dbReference>
<sequence>MARRGKRAVRTLEDLTLDSGYGGAADSIRSSNLSLCSDSHPVAYVHGGNCWHLTDSMHSRHNSFDTVNTVLAEDSEVLDCSGQCSRLPDLEEVPWSIEELEALLKKEQMVVGASRDVLSKLSALVSRALVRIAKEAQRLSLRFAKCTKYEIQSAMEIVLAWSLASSCTASALSALSLYNMSTTDRLSRGKSVRCGLTFSVGKFYRWMVDSRVALRIHEHAAIYVTGCMETLFKEIYKRVLSMPRPEKENEAPNFTAESMEQAINNDSELWGLLQPFQHLICGKNASGDLVSRAMHHLQPLNSKQHGNGTPMHHKQGPLYWEPEALYTLCYFMHCPQMEFENPNVEPSKVTLQTERPFLMLPPLMEWIRVAVAHAGYRRSFSVDSDDVRQAARLLLPGVDCEPRQLKADDCFCASRKLDAVATEAKFKQDLGFRMLNCGRTDLVKQAVSLLGPDGINSMSEQGMTPLMYACVRGDEAMVQMLLDAGAELNVEVPITAHKCPSVHPETRHWTALTFAVLQGHIPVVQLLLDAGANVEGSLEAGEENYSETPLQLAAAAGNFELASLLLERGGDPMIGTMYRNGISTAPQGDMNSFSQAAAHGHRNVFRKLLAQPEKEKSDILSLEEILAEGSDLPDTTQTPFCSSRNSKAKLKALKEAMYHSAEHGYVDITIDIRSLGVPWTLHTWLESLRISFQQHRRPLIQCLLKEFKSIQEEEYTEELITQGLPLMFEILKASKNEVISQQLAVIFSQCYGPYPIPKLTEIKRKQTSRLDPQFLNNKEMSDITFIVEGRPFYAHKVLLFTASPRFKALLTNKSSAENSCIEINYVKYHIFQLVMQYLYCGGTESLLIKNNEIMELLSAAKFFQLEALQRHCEIICAKSINTENCVDIYNHAKFLGAPELSSYCEGYFLKNMMLLIENDAFKQLLYDKNGETTGQDVLGDLQRTLATRIQSIHLSSSKGSIV</sequence>
<evidence type="ECO:0000313" key="7">
    <source>
        <dbReference type="Xenbase" id="XB-GENE-991957"/>
    </source>
</evidence>
<dbReference type="GO" id="GO:0046982">
    <property type="term" value="F:protein heterodimerization activity"/>
    <property type="evidence" value="ECO:0007669"/>
    <property type="project" value="InterPro"/>
</dbReference>
<dbReference type="AlphaFoldDB" id="A0A8J1JC16"/>
<dbReference type="SUPFAM" id="SSF47113">
    <property type="entry name" value="Histone-fold"/>
    <property type="match status" value="2"/>
</dbReference>
<dbReference type="CDD" id="cd18351">
    <property type="entry name" value="BTB_POZ_BTBD11"/>
    <property type="match status" value="1"/>
</dbReference>
<evidence type="ECO:0000313" key="6">
    <source>
        <dbReference type="RefSeq" id="XP_031754545.1"/>
    </source>
</evidence>
<dbReference type="Pfam" id="PF12796">
    <property type="entry name" value="Ank_2"/>
    <property type="match status" value="1"/>
</dbReference>
<dbReference type="PROSITE" id="PS50088">
    <property type="entry name" value="ANK_REPEAT"/>
    <property type="match status" value="3"/>
</dbReference>
<dbReference type="Pfam" id="PF26281">
    <property type="entry name" value="Histone_ABTB"/>
    <property type="match status" value="1"/>
</dbReference>
<dbReference type="Xenbase" id="XB-GENE-991957">
    <property type="gene designation" value="abtb3"/>
</dbReference>